<reference evidence="1" key="1">
    <citation type="submission" date="2021-02" db="EMBL/GenBank/DDBJ databases">
        <authorList>
            <person name="Nowell W R."/>
        </authorList>
    </citation>
    <scope>NUCLEOTIDE SEQUENCE</scope>
    <source>
        <strain evidence="1">Ploen Becks lab</strain>
    </source>
</reference>
<proteinExistence type="predicted"/>
<dbReference type="InterPro" id="IPR001680">
    <property type="entry name" value="WD40_rpt"/>
</dbReference>
<accession>A0A813V336</accession>
<dbReference type="SUPFAM" id="SSF50978">
    <property type="entry name" value="WD40 repeat-like"/>
    <property type="match status" value="1"/>
</dbReference>
<evidence type="ECO:0000313" key="2">
    <source>
        <dbReference type="Proteomes" id="UP000663879"/>
    </source>
</evidence>
<dbReference type="Gene3D" id="2.130.10.10">
    <property type="entry name" value="YVTN repeat-like/Quinoprotein amine dehydrogenase"/>
    <property type="match status" value="1"/>
</dbReference>
<dbReference type="InterPro" id="IPR036322">
    <property type="entry name" value="WD40_repeat_dom_sf"/>
</dbReference>
<keyword evidence="2" id="KW-1185">Reference proteome</keyword>
<evidence type="ECO:0000313" key="1">
    <source>
        <dbReference type="EMBL" id="CAF0839091.1"/>
    </source>
</evidence>
<sequence length="153" mass="17069">MVFLLLDFFRVDYFILNQFFDYIFPQFRKPFIIEANDSDRYLIGDWSGHNSKINCFARLLNGNIISGSNDKTIRIRNQYNGSLIKIFSDQPSSVMSIAVLLNGDIVSGYFESSIQILNPNDGKILRKLLGHAQCVQTSGVARGGASGAIAPLL</sequence>
<dbReference type="InterPro" id="IPR015943">
    <property type="entry name" value="WD40/YVTN_repeat-like_dom_sf"/>
</dbReference>
<dbReference type="EMBL" id="CAJNOC010001142">
    <property type="protein sequence ID" value="CAF0839091.1"/>
    <property type="molecule type" value="Genomic_DNA"/>
</dbReference>
<dbReference type="Proteomes" id="UP000663879">
    <property type="component" value="Unassembled WGS sequence"/>
</dbReference>
<dbReference type="OrthoDB" id="6262491at2759"/>
<dbReference type="AlphaFoldDB" id="A0A813V336"/>
<protein>
    <submittedName>
        <fullName evidence="1">Uncharacterized protein</fullName>
    </submittedName>
</protein>
<comment type="caution">
    <text evidence="1">The sequence shown here is derived from an EMBL/GenBank/DDBJ whole genome shotgun (WGS) entry which is preliminary data.</text>
</comment>
<dbReference type="Pfam" id="PF00400">
    <property type="entry name" value="WD40"/>
    <property type="match status" value="1"/>
</dbReference>
<name>A0A813V336_9BILA</name>
<organism evidence="1 2">
    <name type="scientific">Brachionus calyciflorus</name>
    <dbReference type="NCBI Taxonomy" id="104777"/>
    <lineage>
        <taxon>Eukaryota</taxon>
        <taxon>Metazoa</taxon>
        <taxon>Spiralia</taxon>
        <taxon>Gnathifera</taxon>
        <taxon>Rotifera</taxon>
        <taxon>Eurotatoria</taxon>
        <taxon>Monogononta</taxon>
        <taxon>Pseudotrocha</taxon>
        <taxon>Ploima</taxon>
        <taxon>Brachionidae</taxon>
        <taxon>Brachionus</taxon>
    </lineage>
</organism>
<dbReference type="SMART" id="SM00320">
    <property type="entry name" value="WD40"/>
    <property type="match status" value="2"/>
</dbReference>
<gene>
    <name evidence="1" type="ORF">OXX778_LOCUS8357</name>
</gene>